<keyword evidence="3 5" id="KW-0500">Molybdenum</keyword>
<dbReference type="PANTHER" id="PTHR30432:SF1">
    <property type="entry name" value="DNA-BINDING TRANSCRIPTIONAL DUAL REGULATOR MODE"/>
    <property type="match status" value="1"/>
</dbReference>
<evidence type="ECO:0000256" key="4">
    <source>
        <dbReference type="ARBA" id="ARBA00022737"/>
    </source>
</evidence>
<keyword evidence="9" id="KW-1185">Reference proteome</keyword>
<reference evidence="8 9" key="1">
    <citation type="submission" date="2018-02" db="EMBL/GenBank/DDBJ databases">
        <title>Genome sequencing of Solimonas sp. HR-BB.</title>
        <authorList>
            <person name="Lee Y."/>
            <person name="Jeon C.O."/>
        </authorList>
    </citation>
    <scope>NUCLEOTIDE SEQUENCE [LARGE SCALE GENOMIC DNA]</scope>
    <source>
        <strain evidence="8 9">HR-BB</strain>
    </source>
</reference>
<keyword evidence="4" id="KW-0677">Repeat</keyword>
<evidence type="ECO:0000256" key="3">
    <source>
        <dbReference type="ARBA" id="ARBA00022505"/>
    </source>
</evidence>
<evidence type="ECO:0000256" key="6">
    <source>
        <dbReference type="PIRSR" id="PIRSR005763-1"/>
    </source>
</evidence>
<dbReference type="Pfam" id="PF03459">
    <property type="entry name" value="TOBE"/>
    <property type="match status" value="2"/>
</dbReference>
<protein>
    <submittedName>
        <fullName evidence="8">Molybdenum-dependent transcriptional regulator</fullName>
    </submittedName>
</protein>
<proteinExistence type="inferred from homology"/>
<evidence type="ECO:0000256" key="2">
    <source>
        <dbReference type="ARBA" id="ARBA00022448"/>
    </source>
</evidence>
<dbReference type="PIRSF" id="PIRSF005763">
    <property type="entry name" value="Txn_reg_ModE"/>
    <property type="match status" value="1"/>
</dbReference>
<comment type="caution">
    <text evidence="8">The sequence shown here is derived from an EMBL/GenBank/DDBJ whole genome shotgun (WGS) entry which is preliminary data.</text>
</comment>
<dbReference type="InterPro" id="IPR005116">
    <property type="entry name" value="Transp-assoc_OB_typ1"/>
</dbReference>
<dbReference type="InterPro" id="IPR004606">
    <property type="entry name" value="Mop_domain"/>
</dbReference>
<dbReference type="RefSeq" id="WP_104231674.1">
    <property type="nucleotide sequence ID" value="NZ_PSNW01000011.1"/>
</dbReference>
<evidence type="ECO:0000259" key="7">
    <source>
        <dbReference type="PROSITE" id="PS51866"/>
    </source>
</evidence>
<dbReference type="AlphaFoldDB" id="A0A2S5TCM2"/>
<accession>A0A2S5TCM2</accession>
<dbReference type="PANTHER" id="PTHR30432">
    <property type="entry name" value="TRANSCRIPTIONAL REGULATOR MODE"/>
    <property type="match status" value="1"/>
</dbReference>
<dbReference type="NCBIfam" id="TIGR00638">
    <property type="entry name" value="Mop"/>
    <property type="match status" value="2"/>
</dbReference>
<evidence type="ECO:0000256" key="1">
    <source>
        <dbReference type="ARBA" id="ARBA00008110"/>
    </source>
</evidence>
<organism evidence="8 9">
    <name type="scientific">Solimonas fluminis</name>
    <dbReference type="NCBI Taxonomy" id="2086571"/>
    <lineage>
        <taxon>Bacteria</taxon>
        <taxon>Pseudomonadati</taxon>
        <taxon>Pseudomonadota</taxon>
        <taxon>Gammaproteobacteria</taxon>
        <taxon>Nevskiales</taxon>
        <taxon>Nevskiaceae</taxon>
        <taxon>Solimonas</taxon>
    </lineage>
</organism>
<dbReference type="Pfam" id="PF00126">
    <property type="entry name" value="HTH_1"/>
    <property type="match status" value="1"/>
</dbReference>
<dbReference type="InterPro" id="IPR036388">
    <property type="entry name" value="WH-like_DNA-bd_sf"/>
</dbReference>
<dbReference type="Gene3D" id="1.10.10.10">
    <property type="entry name" value="Winged helix-like DNA-binding domain superfamily/Winged helix DNA-binding domain"/>
    <property type="match status" value="1"/>
</dbReference>
<feature type="domain" description="Mop" evidence="7">
    <location>
        <begin position="129"/>
        <end position="195"/>
    </location>
</feature>
<dbReference type="OrthoDB" id="9800709at2"/>
<dbReference type="Gene3D" id="2.40.50.100">
    <property type="match status" value="2"/>
</dbReference>
<dbReference type="SUPFAM" id="SSF46785">
    <property type="entry name" value="Winged helix' DNA-binding domain"/>
    <property type="match status" value="1"/>
</dbReference>
<sequence length="270" mass="28157">MPAKKALSVSGSLQLEARGGKLGGQRWIELLAAIGETRSITHAAKAVGLSYKAAWDAVESMNNLSDRPLVQRAAGGKGGGGTTLTPRGEQLVQTYGAVAEEHQRFLERVNGLLGDASADLRMLRRFTMLTSARNHFSGKVVRVKAGAVNDEVELELSGGDRLVAIVTHESVESLGLKKGVEALALVKASWVIVALDEGPAMKLSARNRLRGRISKLTRGAVNSEVVIGLQGGNSVVATITNASVEELGLAEGKAASAIFKASSVILGVAG</sequence>
<dbReference type="GO" id="GO:0015689">
    <property type="term" value="P:molybdate ion transport"/>
    <property type="evidence" value="ECO:0007669"/>
    <property type="project" value="UniProtKB-UniRule"/>
</dbReference>
<dbReference type="PROSITE" id="PS51866">
    <property type="entry name" value="MOP"/>
    <property type="match status" value="2"/>
</dbReference>
<dbReference type="EMBL" id="PSNW01000011">
    <property type="protein sequence ID" value="PPE72588.1"/>
    <property type="molecule type" value="Genomic_DNA"/>
</dbReference>
<dbReference type="GO" id="GO:0003700">
    <property type="term" value="F:DNA-binding transcription factor activity"/>
    <property type="evidence" value="ECO:0007669"/>
    <property type="project" value="InterPro"/>
</dbReference>
<dbReference type="InterPro" id="IPR016462">
    <property type="entry name" value="ModE"/>
</dbReference>
<dbReference type="SUPFAM" id="SSF50331">
    <property type="entry name" value="MOP-like"/>
    <property type="match status" value="2"/>
</dbReference>
<dbReference type="Proteomes" id="UP000238220">
    <property type="component" value="Unassembled WGS sequence"/>
</dbReference>
<keyword evidence="2 5" id="KW-0813">Transport</keyword>
<dbReference type="InterPro" id="IPR008995">
    <property type="entry name" value="Mo/tungstate-bd_C_term_dom"/>
</dbReference>
<dbReference type="GO" id="GO:0030151">
    <property type="term" value="F:molybdenum ion binding"/>
    <property type="evidence" value="ECO:0007669"/>
    <property type="project" value="UniProtKB-UniRule"/>
</dbReference>
<dbReference type="InterPro" id="IPR036390">
    <property type="entry name" value="WH_DNA-bd_sf"/>
</dbReference>
<dbReference type="InterPro" id="IPR000847">
    <property type="entry name" value="LysR_HTH_N"/>
</dbReference>
<feature type="domain" description="Mop" evidence="7">
    <location>
        <begin position="202"/>
        <end position="268"/>
    </location>
</feature>
<evidence type="ECO:0000313" key="8">
    <source>
        <dbReference type="EMBL" id="PPE72588.1"/>
    </source>
</evidence>
<evidence type="ECO:0000313" key="9">
    <source>
        <dbReference type="Proteomes" id="UP000238220"/>
    </source>
</evidence>
<comment type="similarity">
    <text evidence="1 5">Belongs to the ModE family.</text>
</comment>
<gene>
    <name evidence="8" type="ORF">C3942_17570</name>
</gene>
<feature type="region of interest" description="Required for dimer formation and molybdate binding" evidence="6">
    <location>
        <begin position="130"/>
        <end position="138"/>
    </location>
</feature>
<evidence type="ECO:0000256" key="5">
    <source>
        <dbReference type="PIRNR" id="PIRNR005763"/>
    </source>
</evidence>
<dbReference type="InterPro" id="IPR051815">
    <property type="entry name" value="Molybdate_resp_trans_reg"/>
</dbReference>
<name>A0A2S5TCM2_9GAMM</name>